<feature type="compositionally biased region" description="Low complexity" evidence="1">
    <location>
        <begin position="1278"/>
        <end position="1289"/>
    </location>
</feature>
<feature type="transmembrane region" description="Helical" evidence="2">
    <location>
        <begin position="356"/>
        <end position="378"/>
    </location>
</feature>
<feature type="compositionally biased region" description="Gly residues" evidence="1">
    <location>
        <begin position="790"/>
        <end position="805"/>
    </location>
</feature>
<reference evidence="3 4" key="1">
    <citation type="submission" date="2024-04" db="EMBL/GenBank/DDBJ databases">
        <title>Phyllosticta paracitricarpa is synonymous to the EU quarantine fungus P. citricarpa based on phylogenomic analyses.</title>
        <authorList>
            <consortium name="Lawrence Berkeley National Laboratory"/>
            <person name="Van ingen-buijs V.A."/>
            <person name="Van westerhoven A.C."/>
            <person name="Haridas S."/>
            <person name="Skiadas P."/>
            <person name="Martin F."/>
            <person name="Groenewald J.Z."/>
            <person name="Crous P.W."/>
            <person name="Seidl M.F."/>
        </authorList>
    </citation>
    <scope>NUCLEOTIDE SEQUENCE [LARGE SCALE GENOMIC DNA]</scope>
    <source>
        <strain evidence="3 4">CPC 17464</strain>
    </source>
</reference>
<keyword evidence="2" id="KW-1133">Transmembrane helix</keyword>
<feature type="region of interest" description="Disordered" evidence="1">
    <location>
        <begin position="1101"/>
        <end position="1156"/>
    </location>
</feature>
<dbReference type="PANTHER" id="PTHR42058">
    <property type="entry name" value="G_PROTEIN_RECEP_F2_4 DOMAIN-CONTAINING PROTEIN"/>
    <property type="match status" value="1"/>
</dbReference>
<evidence type="ECO:0000256" key="2">
    <source>
        <dbReference type="SAM" id="Phobius"/>
    </source>
</evidence>
<evidence type="ECO:0008006" key="5">
    <source>
        <dbReference type="Google" id="ProtNLM"/>
    </source>
</evidence>
<feature type="compositionally biased region" description="Pro residues" evidence="1">
    <location>
        <begin position="917"/>
        <end position="937"/>
    </location>
</feature>
<feature type="region of interest" description="Disordered" evidence="1">
    <location>
        <begin position="1172"/>
        <end position="1214"/>
    </location>
</feature>
<feature type="transmembrane region" description="Helical" evidence="2">
    <location>
        <begin position="247"/>
        <end position="272"/>
    </location>
</feature>
<feature type="compositionally biased region" description="Low complexity" evidence="1">
    <location>
        <begin position="533"/>
        <end position="547"/>
    </location>
</feature>
<dbReference type="InterPro" id="IPR053247">
    <property type="entry name" value="GPCR_GPR1/git3-like"/>
</dbReference>
<keyword evidence="4" id="KW-1185">Reference proteome</keyword>
<organism evidence="3 4">
    <name type="scientific">Phyllosticta citribraziliensis</name>
    <dbReference type="NCBI Taxonomy" id="989973"/>
    <lineage>
        <taxon>Eukaryota</taxon>
        <taxon>Fungi</taxon>
        <taxon>Dikarya</taxon>
        <taxon>Ascomycota</taxon>
        <taxon>Pezizomycotina</taxon>
        <taxon>Dothideomycetes</taxon>
        <taxon>Dothideomycetes incertae sedis</taxon>
        <taxon>Botryosphaeriales</taxon>
        <taxon>Phyllostictaceae</taxon>
        <taxon>Phyllosticta</taxon>
    </lineage>
</organism>
<accession>A0ABR1LFY9</accession>
<feature type="region of interest" description="Disordered" evidence="1">
    <location>
        <begin position="470"/>
        <end position="629"/>
    </location>
</feature>
<evidence type="ECO:0000256" key="1">
    <source>
        <dbReference type="SAM" id="MobiDB-lite"/>
    </source>
</evidence>
<gene>
    <name evidence="3" type="ORF">J3D65DRAFT_474836</name>
</gene>
<feature type="compositionally biased region" description="Polar residues" evidence="1">
    <location>
        <begin position="475"/>
        <end position="492"/>
    </location>
</feature>
<feature type="compositionally biased region" description="Low complexity" evidence="1">
    <location>
        <begin position="1202"/>
        <end position="1214"/>
    </location>
</feature>
<feature type="transmembrane region" description="Helical" evidence="2">
    <location>
        <begin position="292"/>
        <end position="318"/>
    </location>
</feature>
<feature type="compositionally biased region" description="Low complexity" evidence="1">
    <location>
        <begin position="1251"/>
        <end position="1263"/>
    </location>
</feature>
<feature type="compositionally biased region" description="Low complexity" evidence="1">
    <location>
        <begin position="556"/>
        <end position="580"/>
    </location>
</feature>
<dbReference type="Proteomes" id="UP001360953">
    <property type="component" value="Unassembled WGS sequence"/>
</dbReference>
<feature type="region of interest" description="Disordered" evidence="1">
    <location>
        <begin position="718"/>
        <end position="752"/>
    </location>
</feature>
<name>A0ABR1LFY9_9PEZI</name>
<feature type="region of interest" description="Disordered" evidence="1">
    <location>
        <begin position="895"/>
        <end position="1086"/>
    </location>
</feature>
<dbReference type="RefSeq" id="XP_066653172.1">
    <property type="nucleotide sequence ID" value="XM_066796519.1"/>
</dbReference>
<feature type="region of interest" description="Disordered" evidence="1">
    <location>
        <begin position="1231"/>
        <end position="1305"/>
    </location>
</feature>
<dbReference type="PANTHER" id="PTHR42058:SF1">
    <property type="entry name" value="G-PROTEIN COUPLED RECEPTORS FAMILY 2 PROFILE 2 DOMAIN-CONTAINING PROTEIN"/>
    <property type="match status" value="1"/>
</dbReference>
<feature type="region of interest" description="Disordered" evidence="1">
    <location>
        <begin position="766"/>
        <end position="870"/>
    </location>
</feature>
<feature type="region of interest" description="Disordered" evidence="1">
    <location>
        <begin position="674"/>
        <end position="697"/>
    </location>
</feature>
<feature type="transmembrane region" description="Helical" evidence="2">
    <location>
        <begin position="138"/>
        <end position="157"/>
    </location>
</feature>
<protein>
    <recommendedName>
        <fullName evidence="5">G-protein coupled receptors family 2 profile 2 domain-containing protein</fullName>
    </recommendedName>
</protein>
<feature type="compositionally biased region" description="Low complexity" evidence="1">
    <location>
        <begin position="806"/>
        <end position="816"/>
    </location>
</feature>
<dbReference type="GeneID" id="92029425"/>
<sequence>MAGPWPRLGILQTACLRRHGEQKRPQWLFFLSSRLWPCSSLSRPSLDLFFPRTYSLRQDRVCINIQVLRIATMSSTNAVVCPIPFVPDTDYPNSKGYLDGRFCGLNPSGSGQKCCLPCPIQDWVYSDGFLSHLQTANWLGVASFSFICFLLISYLVLPSNKSGRHYLTIGTAIAVLFQTLGLFIPLGTKPDLCYDNITPNWQATDNSCAWSGALLSLGSVGVAYWVMLRAIWLNIRVCWDKDPGKWFMIFAIASGIALPVLFTALSVSITGVAYRVGLTCLPNHDHAMETLWVWQIIFSVASLVIQLVTTLYCVYIYARVLVQSRGQTFGSNSYGQNAQKPQTAWRRLRQLLLLQWRTITLTLIVTIETLYFVLIFWAQDRRFGEVNTAVTTASTVRTWSACLVLSQGNKNDCIHYTNKIRLPESSVMGSLVLLGLIGMQHFLLLAQPRLFHGWWNLIKTHGFRRRGSDVPLTSLLPQNAQNQRDSATSALRSPTPNTGGTGGNGGKDLGTPTAASPASNTGANINASDKTPPKTTNSTTTTPTTTTQKSLLSAETTPTTPKTPATSLNLSSRPSFFSRRASSHTRSPSRGGAIARSLANTPTHPHDGYDEFDSDDVYGPDSGHAPPRTISHPYGFALPSERASTVTDPAERRRLARSGDIVDFDFQQYDHDVRNSRSSAGSFDEAARGNMRDSGSSFGTQGIGLGIALPVGGLGTGPWNTPAAAHTAGRGLDEEEGRRATSPVSHPLPLSNHPEYYAAFSSATDDWDHHRPVTPPPPPLPLNFSRRGRGNGTGGPGRGAGGPGPGTTSTVPNSGGMHPTAAGQRKASWAGSSGAVSSVGSSVGMGGSAKERDSMGASTGRSVSPFATGDWERVDPHHVAAGTGHGIQVSDYASFEAQQQQQHHRRPPSLSHNLAPTTPPPSSGLPSIPGPSSPPQSPIQSAASRTPASRTSLATPLKAPYQHPPQAPNPHNVHPSISPFSFQAHQPQHLFTPPDSSSPSSTKVAPASVLSTASTGSASSSLPPTPTPAPKTRGGATSASVPHLSTGTSPSSPRIIKLGRSATTAALPPPGSKSGGSGIANPHRLPSWARDTASTLGFKLAKSTNDETARQQKQQQPGFTSPQSVRDAVRHPGRGRGGLGMHPVSPEPPEVLDEEDEYEAIANAAAEANKRVVLGGGGGGGGGSKDDNDIDDAKGTAAAWRSSRFSGSSSSVGSGYVDAVADVGDAAGQQTNKANNARASGSGSGGGFLGVGSSRRWSGGSWVNGKRRSGQSVFSSLSGISNGSANATGNSGGGGGGECVRKRSV</sequence>
<feature type="compositionally biased region" description="Low complexity" evidence="1">
    <location>
        <begin position="938"/>
        <end position="955"/>
    </location>
</feature>
<evidence type="ECO:0000313" key="4">
    <source>
        <dbReference type="Proteomes" id="UP001360953"/>
    </source>
</evidence>
<feature type="transmembrane region" description="Helical" evidence="2">
    <location>
        <begin position="207"/>
        <end position="226"/>
    </location>
</feature>
<feature type="transmembrane region" description="Helical" evidence="2">
    <location>
        <begin position="166"/>
        <end position="187"/>
    </location>
</feature>
<comment type="caution">
    <text evidence="3">The sequence shown here is derived from an EMBL/GenBank/DDBJ whole genome shotgun (WGS) entry which is preliminary data.</text>
</comment>
<feature type="compositionally biased region" description="Gly residues" evidence="1">
    <location>
        <begin position="499"/>
        <end position="508"/>
    </location>
</feature>
<feature type="compositionally biased region" description="Polar residues" evidence="1">
    <location>
        <begin position="1111"/>
        <end position="1124"/>
    </location>
</feature>
<feature type="compositionally biased region" description="Low complexity" evidence="1">
    <location>
        <begin position="992"/>
        <end position="1022"/>
    </location>
</feature>
<dbReference type="Gene3D" id="1.20.1070.10">
    <property type="entry name" value="Rhodopsin 7-helix transmembrane proteins"/>
    <property type="match status" value="1"/>
</dbReference>
<feature type="compositionally biased region" description="Polar residues" evidence="1">
    <location>
        <begin position="514"/>
        <end position="529"/>
    </location>
</feature>
<keyword evidence="2" id="KW-0472">Membrane</keyword>
<feature type="compositionally biased region" description="Gly residues" evidence="1">
    <location>
        <begin position="1174"/>
        <end position="1183"/>
    </location>
</feature>
<feature type="compositionally biased region" description="Polar residues" evidence="1">
    <location>
        <begin position="1038"/>
        <end position="1052"/>
    </location>
</feature>
<keyword evidence="2" id="KW-0812">Transmembrane</keyword>
<feature type="compositionally biased region" description="Basic and acidic residues" evidence="1">
    <location>
        <begin position="1184"/>
        <end position="1194"/>
    </location>
</feature>
<evidence type="ECO:0000313" key="3">
    <source>
        <dbReference type="EMBL" id="KAK7534133.1"/>
    </source>
</evidence>
<proteinExistence type="predicted"/>
<dbReference type="EMBL" id="JBBPEH010000009">
    <property type="protein sequence ID" value="KAK7534133.1"/>
    <property type="molecule type" value="Genomic_DNA"/>
</dbReference>
<feature type="compositionally biased region" description="Low complexity" evidence="1">
    <location>
        <begin position="827"/>
        <end position="842"/>
    </location>
</feature>